<evidence type="ECO:0000313" key="1">
    <source>
        <dbReference type="EMBL" id="VYU03482.1"/>
    </source>
</evidence>
<sequence length="62" mass="7387">MDRSRKTLKDLECCGWCIHYQSIKEKGYKTSKGKCKITGTVKQRTDKCKKSFKDRRMKSFFD</sequence>
<name>A0A6N3BHN7_CLOBU</name>
<dbReference type="AlphaFoldDB" id="A0A6N3BHN7"/>
<accession>A0A6N3BHN7</accession>
<organism evidence="1">
    <name type="scientific">Clostridium butyricum</name>
    <dbReference type="NCBI Taxonomy" id="1492"/>
    <lineage>
        <taxon>Bacteria</taxon>
        <taxon>Bacillati</taxon>
        <taxon>Bacillota</taxon>
        <taxon>Clostridia</taxon>
        <taxon>Eubacteriales</taxon>
        <taxon>Clostridiaceae</taxon>
        <taxon>Clostridium</taxon>
    </lineage>
</organism>
<gene>
    <name evidence="1" type="ORF">CBLFYP62_00071</name>
</gene>
<dbReference type="EMBL" id="CACRTU010000012">
    <property type="protein sequence ID" value="VYU03482.1"/>
    <property type="molecule type" value="Genomic_DNA"/>
</dbReference>
<dbReference type="KEGG" id="cbut:ATN24_17405"/>
<protein>
    <submittedName>
        <fullName evidence="1">Uncharacterized protein</fullName>
    </submittedName>
</protein>
<proteinExistence type="predicted"/>
<dbReference type="RefSeq" id="WP_058372167.1">
    <property type="nucleotide sequence ID" value="NZ_BTGE01000001.1"/>
</dbReference>
<dbReference type="OrthoDB" id="1937584at2"/>
<reference evidence="1" key="1">
    <citation type="submission" date="2019-11" db="EMBL/GenBank/DDBJ databases">
        <authorList>
            <person name="Feng L."/>
        </authorList>
    </citation>
    <scope>NUCLEOTIDE SEQUENCE</scope>
    <source>
        <strain evidence="1">CButyricumLFYP62</strain>
    </source>
</reference>